<evidence type="ECO:0000313" key="5">
    <source>
        <dbReference type="Proteomes" id="UP000831796"/>
    </source>
</evidence>
<dbReference type="PROSITE" id="PS01091">
    <property type="entry name" value="TATD_3"/>
    <property type="match status" value="1"/>
</dbReference>
<dbReference type="PANTHER" id="PTHR46124">
    <property type="entry name" value="D-AMINOACYL-TRNA DEACYLASE"/>
    <property type="match status" value="1"/>
</dbReference>
<protein>
    <submittedName>
        <fullName evidence="4">TatD family hydrolase</fullName>
    </submittedName>
</protein>
<dbReference type="Gene3D" id="3.20.20.140">
    <property type="entry name" value="Metal-dependent hydrolases"/>
    <property type="match status" value="1"/>
</dbReference>
<geneLocation type="plasmid" evidence="4 5">
    <name>unnamed2</name>
</geneLocation>
<dbReference type="InterPro" id="IPR032466">
    <property type="entry name" value="Metal_Hydrolase"/>
</dbReference>
<feature type="binding site" evidence="3">
    <location>
        <position position="199"/>
    </location>
    <ligand>
        <name>a divalent metal cation</name>
        <dbReference type="ChEBI" id="CHEBI:60240"/>
        <label>1</label>
    </ligand>
</feature>
<dbReference type="AlphaFoldDB" id="A0A8T9QFP4"/>
<dbReference type="Proteomes" id="UP000831796">
    <property type="component" value="Plasmid unnamed2"/>
</dbReference>
<dbReference type="KEGG" id="hcu:MUN79_29570"/>
<dbReference type="SUPFAM" id="SSF51556">
    <property type="entry name" value="Metallo-dependent hydrolases"/>
    <property type="match status" value="1"/>
</dbReference>
<organism evidence="4 5">
    <name type="scientific">Hymenobacter cellulosilyticus</name>
    <dbReference type="NCBI Taxonomy" id="2932248"/>
    <lineage>
        <taxon>Bacteria</taxon>
        <taxon>Pseudomonadati</taxon>
        <taxon>Bacteroidota</taxon>
        <taxon>Cytophagia</taxon>
        <taxon>Cytophagales</taxon>
        <taxon>Hymenobacteraceae</taxon>
        <taxon>Hymenobacter</taxon>
    </lineage>
</organism>
<dbReference type="GO" id="GO:0016788">
    <property type="term" value="F:hydrolase activity, acting on ester bonds"/>
    <property type="evidence" value="ECO:0007669"/>
    <property type="project" value="InterPro"/>
</dbReference>
<dbReference type="NCBIfam" id="NF041926">
    <property type="entry name" value="QatD"/>
    <property type="match status" value="1"/>
</dbReference>
<keyword evidence="2 4" id="KW-0378">Hydrolase</keyword>
<accession>A0A8T9QFP4</accession>
<dbReference type="PANTHER" id="PTHR46124:SF2">
    <property type="entry name" value="D-AMINOACYL-TRNA DEACYLASE"/>
    <property type="match status" value="1"/>
</dbReference>
<dbReference type="PIRSF" id="PIRSF005902">
    <property type="entry name" value="DNase_TatD"/>
    <property type="match status" value="1"/>
</dbReference>
<dbReference type="EMBL" id="CP095048">
    <property type="protein sequence ID" value="UOQ75231.1"/>
    <property type="molecule type" value="Genomic_DNA"/>
</dbReference>
<dbReference type="PROSITE" id="PS01137">
    <property type="entry name" value="TATD_1"/>
    <property type="match status" value="1"/>
</dbReference>
<dbReference type="Pfam" id="PF01026">
    <property type="entry name" value="TatD_DNase"/>
    <property type="match status" value="1"/>
</dbReference>
<keyword evidence="3" id="KW-0479">Metal-binding</keyword>
<evidence type="ECO:0000256" key="2">
    <source>
        <dbReference type="ARBA" id="ARBA00022801"/>
    </source>
</evidence>
<dbReference type="InterPro" id="IPR018228">
    <property type="entry name" value="DNase_TatD-rel_CS"/>
</dbReference>
<evidence type="ECO:0000256" key="1">
    <source>
        <dbReference type="ARBA" id="ARBA00009275"/>
    </source>
</evidence>
<name>A0A8T9QFP4_9BACT</name>
<feature type="binding site" evidence="3">
    <location>
        <position position="125"/>
    </location>
    <ligand>
        <name>a divalent metal cation</name>
        <dbReference type="ChEBI" id="CHEBI:60240"/>
        <label>2</label>
    </ligand>
</feature>
<proteinExistence type="inferred from homology"/>
<feature type="binding site" evidence="3">
    <location>
        <position position="87"/>
    </location>
    <ligand>
        <name>a divalent metal cation</name>
        <dbReference type="ChEBI" id="CHEBI:60240"/>
        <label>1</label>
    </ligand>
</feature>
<dbReference type="InterPro" id="IPR049677">
    <property type="entry name" value="QatD"/>
</dbReference>
<feature type="binding site" evidence="3">
    <location>
        <position position="8"/>
    </location>
    <ligand>
        <name>a divalent metal cation</name>
        <dbReference type="ChEBI" id="CHEBI:60240"/>
        <label>1</label>
    </ligand>
</feature>
<comment type="similarity">
    <text evidence="1">Belongs to the metallo-dependent hydrolases superfamily. TatD-type hydrolase family.</text>
</comment>
<keyword evidence="5" id="KW-1185">Reference proteome</keyword>
<evidence type="ECO:0000313" key="4">
    <source>
        <dbReference type="EMBL" id="UOQ75231.1"/>
    </source>
</evidence>
<sequence length="249" mass="28061">MAWYVDTHCHLDLFPGIQQTVAEQDAVPIKTISVTNAPFLWRPNQQLFRSCRNIRLALGLHPELAGQRVHEMALFEALCTETKYIGEIGLDGTTTNQQERDAQLLVLRGVMAVLRTSPAKILTVHTRRAAVETIQELATGLADTPHQVILHWYSGNLTELRRAVELGFYFSVNHAMLTSKSSTALLKSIPRSQLLTETDAPFTFSPAVPDRLTSLRKTMKMLSNQWAMEEQECLHLVWENFSGLLKATH</sequence>
<gene>
    <name evidence="4" type="ORF">MUN79_29570</name>
</gene>
<feature type="binding site" evidence="3">
    <location>
        <position position="151"/>
    </location>
    <ligand>
        <name>a divalent metal cation</name>
        <dbReference type="ChEBI" id="CHEBI:60240"/>
        <label>2</label>
    </ligand>
</feature>
<evidence type="ECO:0000256" key="3">
    <source>
        <dbReference type="PIRSR" id="PIRSR005902-1"/>
    </source>
</evidence>
<dbReference type="InterPro" id="IPR001130">
    <property type="entry name" value="TatD-like"/>
</dbReference>
<keyword evidence="4" id="KW-0614">Plasmid</keyword>
<reference evidence="4" key="1">
    <citation type="submission" date="2022-04" db="EMBL/GenBank/DDBJ databases">
        <title>Hymenobacter sp. isolated from the air.</title>
        <authorList>
            <person name="Won M."/>
            <person name="Lee C.-M."/>
            <person name="Woen H.-Y."/>
            <person name="Kwon S.-W."/>
        </authorList>
    </citation>
    <scope>NUCLEOTIDE SEQUENCE</scope>
    <source>
        <strain evidence="4">5116S-3</strain>
        <plasmid evidence="4">unnamed2</plasmid>
    </source>
</reference>
<feature type="binding site" evidence="3">
    <location>
        <position position="10"/>
    </location>
    <ligand>
        <name>a divalent metal cation</name>
        <dbReference type="ChEBI" id="CHEBI:60240"/>
        <label>1</label>
    </ligand>
</feature>
<dbReference type="RefSeq" id="WP_244678564.1">
    <property type="nucleotide sequence ID" value="NZ_CP095048.1"/>
</dbReference>
<dbReference type="GO" id="GO:0046872">
    <property type="term" value="F:metal ion binding"/>
    <property type="evidence" value="ECO:0007669"/>
    <property type="project" value="UniProtKB-KW"/>
</dbReference>